<dbReference type="GO" id="GO:0006310">
    <property type="term" value="P:DNA recombination"/>
    <property type="evidence" value="ECO:0007669"/>
    <property type="project" value="UniProtKB-KW"/>
</dbReference>
<dbReference type="PANTHER" id="PTHR30563">
    <property type="entry name" value="DNA RECOMBINATION PROTEIN RMUC"/>
    <property type="match status" value="1"/>
</dbReference>
<keyword evidence="4 6" id="KW-0175">Coiled coil</keyword>
<protein>
    <recommendedName>
        <fullName evidence="3">DNA recombination protein RmuC</fullName>
    </recommendedName>
</protein>
<evidence type="ECO:0000256" key="7">
    <source>
        <dbReference type="SAM" id="Phobius"/>
    </source>
</evidence>
<proteinExistence type="inferred from homology"/>
<dbReference type="PANTHER" id="PTHR30563:SF0">
    <property type="entry name" value="DNA RECOMBINATION PROTEIN RMUC"/>
    <property type="match status" value="1"/>
</dbReference>
<keyword evidence="7" id="KW-1133">Transmembrane helix</keyword>
<feature type="coiled-coil region" evidence="6">
    <location>
        <begin position="32"/>
        <end position="122"/>
    </location>
</feature>
<dbReference type="Proteomes" id="UP000255192">
    <property type="component" value="Unassembled WGS sequence"/>
</dbReference>
<name>A0A377ZTI1_KLEPN</name>
<dbReference type="AlphaFoldDB" id="A0A377ZTI1"/>
<comment type="similarity">
    <text evidence="2">Belongs to the RmuC family.</text>
</comment>
<gene>
    <name evidence="8" type="primary">rmuC_2</name>
    <name evidence="8" type="ORF">NCTC204_01641</name>
</gene>
<comment type="function">
    <text evidence="1">Involved in DNA recombination.</text>
</comment>
<sequence>MDLSIIISAVIALAAGLMVGWLATKARADQIRADLIEERRELDIELSAARQQLAQEAHWREECELLNNELRSLRDINTSLEADLREVTTRLESTQLHAEDKIRQMMNSEQRLSEQFENLANRIFEHSNRRVDEQNRQSLHGLLTPLREQLDGFRRQVQESLARRRVKDIPWRMRSAICSS</sequence>
<dbReference type="InterPro" id="IPR003798">
    <property type="entry name" value="DNA_recombination_RmuC"/>
</dbReference>
<keyword evidence="7" id="KW-0472">Membrane</keyword>
<organism evidence="8 9">
    <name type="scientific">Klebsiella pneumoniae</name>
    <dbReference type="NCBI Taxonomy" id="573"/>
    <lineage>
        <taxon>Bacteria</taxon>
        <taxon>Pseudomonadati</taxon>
        <taxon>Pseudomonadota</taxon>
        <taxon>Gammaproteobacteria</taxon>
        <taxon>Enterobacterales</taxon>
        <taxon>Enterobacteriaceae</taxon>
        <taxon>Klebsiella/Raoultella group</taxon>
        <taxon>Klebsiella</taxon>
        <taxon>Klebsiella pneumoniae complex</taxon>
    </lineage>
</organism>
<dbReference type="EMBL" id="UGMD01000002">
    <property type="protein sequence ID" value="STU81608.1"/>
    <property type="molecule type" value="Genomic_DNA"/>
</dbReference>
<evidence type="ECO:0000256" key="1">
    <source>
        <dbReference type="ARBA" id="ARBA00003416"/>
    </source>
</evidence>
<evidence type="ECO:0000256" key="6">
    <source>
        <dbReference type="SAM" id="Coils"/>
    </source>
</evidence>
<keyword evidence="5" id="KW-0233">DNA recombination</keyword>
<evidence type="ECO:0000313" key="8">
    <source>
        <dbReference type="EMBL" id="STU81608.1"/>
    </source>
</evidence>
<evidence type="ECO:0000256" key="4">
    <source>
        <dbReference type="ARBA" id="ARBA00023054"/>
    </source>
</evidence>
<evidence type="ECO:0000313" key="9">
    <source>
        <dbReference type="Proteomes" id="UP000255192"/>
    </source>
</evidence>
<evidence type="ECO:0000256" key="2">
    <source>
        <dbReference type="ARBA" id="ARBA00009840"/>
    </source>
</evidence>
<keyword evidence="7" id="KW-0812">Transmembrane</keyword>
<reference evidence="8 9" key="1">
    <citation type="submission" date="2018-06" db="EMBL/GenBank/DDBJ databases">
        <authorList>
            <consortium name="Pathogen Informatics"/>
            <person name="Doyle S."/>
        </authorList>
    </citation>
    <scope>NUCLEOTIDE SEQUENCE [LARGE SCALE GENOMIC DNA]</scope>
    <source>
        <strain evidence="8 9">NCTC204</strain>
    </source>
</reference>
<accession>A0A377ZTI1</accession>
<feature type="transmembrane region" description="Helical" evidence="7">
    <location>
        <begin position="6"/>
        <end position="23"/>
    </location>
</feature>
<evidence type="ECO:0000256" key="5">
    <source>
        <dbReference type="ARBA" id="ARBA00023172"/>
    </source>
</evidence>
<evidence type="ECO:0000256" key="3">
    <source>
        <dbReference type="ARBA" id="ARBA00015065"/>
    </source>
</evidence>